<dbReference type="RefSeq" id="WP_276306711.1">
    <property type="nucleotide sequence ID" value="NZ_CP119993.1"/>
</dbReference>
<evidence type="ECO:0000256" key="1">
    <source>
        <dbReference type="SAM" id="MobiDB-lite"/>
    </source>
</evidence>
<sequence>MSDDQSGESTQTTDHETIREWAEERDVHPASVEGTGEDGDPGVLRFDFEEGSNGGDDSLERISWDEFFEKFEGNDLAMLYQETTNEGETSRFFKFVDRE</sequence>
<evidence type="ECO:0008006" key="4">
    <source>
        <dbReference type="Google" id="ProtNLM"/>
    </source>
</evidence>
<evidence type="ECO:0000313" key="2">
    <source>
        <dbReference type="EMBL" id="MFC7318445.1"/>
    </source>
</evidence>
<dbReference type="EMBL" id="JBHTBF010000003">
    <property type="protein sequence ID" value="MFC7318445.1"/>
    <property type="molecule type" value="Genomic_DNA"/>
</dbReference>
<accession>A0ABD6AD72</accession>
<evidence type="ECO:0000313" key="3">
    <source>
        <dbReference type="Proteomes" id="UP001596547"/>
    </source>
</evidence>
<feature type="compositionally biased region" description="Basic and acidic residues" evidence="1">
    <location>
        <begin position="13"/>
        <end position="28"/>
    </location>
</feature>
<organism evidence="2 3">
    <name type="scientific">Halomarina halobia</name>
    <dbReference type="NCBI Taxonomy" id="3033386"/>
    <lineage>
        <taxon>Archaea</taxon>
        <taxon>Methanobacteriati</taxon>
        <taxon>Methanobacteriota</taxon>
        <taxon>Stenosarchaea group</taxon>
        <taxon>Halobacteria</taxon>
        <taxon>Halobacteriales</taxon>
        <taxon>Natronomonadaceae</taxon>
        <taxon>Halomarina</taxon>
    </lineage>
</organism>
<dbReference type="GeneID" id="79317375"/>
<name>A0ABD6AD72_9EURY</name>
<comment type="caution">
    <text evidence="2">The sequence shown here is derived from an EMBL/GenBank/DDBJ whole genome shotgun (WGS) entry which is preliminary data.</text>
</comment>
<keyword evidence="3" id="KW-1185">Reference proteome</keyword>
<feature type="region of interest" description="Disordered" evidence="1">
    <location>
        <begin position="1"/>
        <end position="59"/>
    </location>
</feature>
<reference evidence="2 3" key="1">
    <citation type="journal article" date="2019" name="Int. J. Syst. Evol. Microbiol.">
        <title>The Global Catalogue of Microorganisms (GCM) 10K type strain sequencing project: providing services to taxonomists for standard genome sequencing and annotation.</title>
        <authorList>
            <consortium name="The Broad Institute Genomics Platform"/>
            <consortium name="The Broad Institute Genome Sequencing Center for Infectious Disease"/>
            <person name="Wu L."/>
            <person name="Ma J."/>
        </authorList>
    </citation>
    <scope>NUCLEOTIDE SEQUENCE [LARGE SCALE GENOMIC DNA]</scope>
    <source>
        <strain evidence="2 3">PSR21</strain>
    </source>
</reference>
<proteinExistence type="predicted"/>
<dbReference type="Proteomes" id="UP001596547">
    <property type="component" value="Unassembled WGS sequence"/>
</dbReference>
<dbReference type="AlphaFoldDB" id="A0ABD6AD72"/>
<protein>
    <recommendedName>
        <fullName evidence="4">1,4-alpha-glucan branching enzyme</fullName>
    </recommendedName>
</protein>
<gene>
    <name evidence="2" type="ORF">ACFQPE_16825</name>
</gene>